<feature type="domain" description="ABC transporter" evidence="4">
    <location>
        <begin position="2"/>
        <end position="217"/>
    </location>
</feature>
<dbReference type="InterPro" id="IPR003439">
    <property type="entry name" value="ABC_transporter-like_ATP-bd"/>
</dbReference>
<reference evidence="5 6" key="1">
    <citation type="submission" date="2018-02" db="EMBL/GenBank/DDBJ databases">
        <title>The draft genome of Sphingobacterium sp. 5JN-11.</title>
        <authorList>
            <person name="Liu L."/>
            <person name="Li L."/>
            <person name="Liang L."/>
            <person name="Zhang X."/>
            <person name="Wang T."/>
        </authorList>
    </citation>
    <scope>NUCLEOTIDE SEQUENCE [LARGE SCALE GENOMIC DNA]</scope>
    <source>
        <strain evidence="5 6">5JN-11</strain>
    </source>
</reference>
<evidence type="ECO:0000256" key="2">
    <source>
        <dbReference type="ARBA" id="ARBA00022741"/>
    </source>
</evidence>
<evidence type="ECO:0000256" key="3">
    <source>
        <dbReference type="ARBA" id="ARBA00022840"/>
    </source>
</evidence>
<dbReference type="SMART" id="SM00382">
    <property type="entry name" value="AAA"/>
    <property type="match status" value="1"/>
</dbReference>
<keyword evidence="2" id="KW-0547">Nucleotide-binding</keyword>
<dbReference type="GO" id="GO:0016887">
    <property type="term" value="F:ATP hydrolysis activity"/>
    <property type="evidence" value="ECO:0007669"/>
    <property type="project" value="InterPro"/>
</dbReference>
<accession>A0A2S9J2R1</accession>
<dbReference type="SUPFAM" id="SSF52540">
    <property type="entry name" value="P-loop containing nucleoside triphosphate hydrolases"/>
    <property type="match status" value="1"/>
</dbReference>
<protein>
    <submittedName>
        <fullName evidence="5">ABC transporter ATP-binding protein</fullName>
    </submittedName>
</protein>
<dbReference type="AlphaFoldDB" id="A0A2S9J2R1"/>
<dbReference type="Gene3D" id="3.40.50.300">
    <property type="entry name" value="P-loop containing nucleotide triphosphate hydrolases"/>
    <property type="match status" value="1"/>
</dbReference>
<dbReference type="GO" id="GO:0005524">
    <property type="term" value="F:ATP binding"/>
    <property type="evidence" value="ECO:0007669"/>
    <property type="project" value="UniProtKB-KW"/>
</dbReference>
<dbReference type="Proteomes" id="UP000239711">
    <property type="component" value="Unassembled WGS sequence"/>
</dbReference>
<keyword evidence="1" id="KW-0813">Transport</keyword>
<proteinExistence type="predicted"/>
<gene>
    <name evidence="5" type="ORF">C5745_11550</name>
</gene>
<dbReference type="InterPro" id="IPR003593">
    <property type="entry name" value="AAA+_ATPase"/>
</dbReference>
<evidence type="ECO:0000313" key="6">
    <source>
        <dbReference type="Proteomes" id="UP000239711"/>
    </source>
</evidence>
<evidence type="ECO:0000256" key="1">
    <source>
        <dbReference type="ARBA" id="ARBA00022448"/>
    </source>
</evidence>
<comment type="caution">
    <text evidence="5">The sequence shown here is derived from an EMBL/GenBank/DDBJ whole genome shotgun (WGS) entry which is preliminary data.</text>
</comment>
<dbReference type="CDD" id="cd03230">
    <property type="entry name" value="ABC_DR_subfamily_A"/>
    <property type="match status" value="1"/>
</dbReference>
<sequence>MITIRNLYKSYGKHQVLKDLQMDFHAGKVYGIVGANGAGKTTLFRCLAGLEKYDGHISADLHPLKEYVGYLPSEIYFLPKITGKEYLTLLIEARNKKPQNLNDQNIFDLPLDRYVSSYSTGMKKKLGILGVLLQGNSLYILDEPYNGLDFQSSLILTDIIHRLRSKGKTVILSSHIFGSLAETCDSITLLSNGKFSAAANRENFSELKRQITEELLHKNLGDIFSL</sequence>
<name>A0A2S9J2R1_9SPHI</name>
<evidence type="ECO:0000259" key="4">
    <source>
        <dbReference type="PROSITE" id="PS50893"/>
    </source>
</evidence>
<dbReference type="RefSeq" id="WP_105717169.1">
    <property type="nucleotide sequence ID" value="NZ_PVBQ01000008.1"/>
</dbReference>
<keyword evidence="6" id="KW-1185">Reference proteome</keyword>
<dbReference type="Pfam" id="PF00005">
    <property type="entry name" value="ABC_tran"/>
    <property type="match status" value="1"/>
</dbReference>
<dbReference type="EMBL" id="PVBQ01000008">
    <property type="protein sequence ID" value="PRD47052.1"/>
    <property type="molecule type" value="Genomic_DNA"/>
</dbReference>
<dbReference type="OrthoDB" id="9785229at2"/>
<dbReference type="PROSITE" id="PS50893">
    <property type="entry name" value="ABC_TRANSPORTER_2"/>
    <property type="match status" value="1"/>
</dbReference>
<dbReference type="InterPro" id="IPR027417">
    <property type="entry name" value="P-loop_NTPase"/>
</dbReference>
<keyword evidence="3 5" id="KW-0067">ATP-binding</keyword>
<dbReference type="PANTHER" id="PTHR42939:SF1">
    <property type="entry name" value="ABC TRANSPORTER ATP-BINDING PROTEIN ALBC-RELATED"/>
    <property type="match status" value="1"/>
</dbReference>
<evidence type="ECO:0000313" key="5">
    <source>
        <dbReference type="EMBL" id="PRD47052.1"/>
    </source>
</evidence>
<dbReference type="InterPro" id="IPR051782">
    <property type="entry name" value="ABC_Transporter_VariousFunc"/>
</dbReference>
<dbReference type="PANTHER" id="PTHR42939">
    <property type="entry name" value="ABC TRANSPORTER ATP-BINDING PROTEIN ALBC-RELATED"/>
    <property type="match status" value="1"/>
</dbReference>
<organism evidence="5 6">
    <name type="scientific">Sphingobacterium haloxyli</name>
    <dbReference type="NCBI Taxonomy" id="2100533"/>
    <lineage>
        <taxon>Bacteria</taxon>
        <taxon>Pseudomonadati</taxon>
        <taxon>Bacteroidota</taxon>
        <taxon>Sphingobacteriia</taxon>
        <taxon>Sphingobacteriales</taxon>
        <taxon>Sphingobacteriaceae</taxon>
        <taxon>Sphingobacterium</taxon>
    </lineage>
</organism>